<feature type="domain" description="Glycosyltransferase 2-like" evidence="1">
    <location>
        <begin position="12"/>
        <end position="183"/>
    </location>
</feature>
<dbReference type="Gene3D" id="3.90.550.10">
    <property type="entry name" value="Spore Coat Polysaccharide Biosynthesis Protein SpsA, Chain A"/>
    <property type="match status" value="1"/>
</dbReference>
<dbReference type="Pfam" id="PF00535">
    <property type="entry name" value="Glycos_transf_2"/>
    <property type="match status" value="1"/>
</dbReference>
<organism evidence="2">
    <name type="scientific">freshwater metagenome</name>
    <dbReference type="NCBI Taxonomy" id="449393"/>
    <lineage>
        <taxon>unclassified sequences</taxon>
        <taxon>metagenomes</taxon>
        <taxon>ecological metagenomes</taxon>
    </lineage>
</organism>
<dbReference type="EMBL" id="CAFBPN010000047">
    <property type="protein sequence ID" value="CAB5022537.1"/>
    <property type="molecule type" value="Genomic_DNA"/>
</dbReference>
<dbReference type="InterPro" id="IPR029044">
    <property type="entry name" value="Nucleotide-diphossugar_trans"/>
</dbReference>
<gene>
    <name evidence="2" type="ORF">UFOPK4098_00945</name>
</gene>
<evidence type="ECO:0000259" key="1">
    <source>
        <dbReference type="Pfam" id="PF00535"/>
    </source>
</evidence>
<dbReference type="InterPro" id="IPR050256">
    <property type="entry name" value="Glycosyltransferase_2"/>
</dbReference>
<dbReference type="CDD" id="cd02440">
    <property type="entry name" value="AdoMet_MTases"/>
    <property type="match status" value="1"/>
</dbReference>
<dbReference type="PANTHER" id="PTHR48090:SF7">
    <property type="entry name" value="RFBJ PROTEIN"/>
    <property type="match status" value="1"/>
</dbReference>
<evidence type="ECO:0000313" key="2">
    <source>
        <dbReference type="EMBL" id="CAB5022537.1"/>
    </source>
</evidence>
<dbReference type="AlphaFoldDB" id="A0A6J7QXS1"/>
<name>A0A6J7QXS1_9ZZZZ</name>
<accession>A0A6J7QXS1</accession>
<reference evidence="2" key="1">
    <citation type="submission" date="2020-05" db="EMBL/GenBank/DDBJ databases">
        <authorList>
            <person name="Chiriac C."/>
            <person name="Salcher M."/>
            <person name="Ghai R."/>
            <person name="Kavagutti S V."/>
        </authorList>
    </citation>
    <scope>NUCLEOTIDE SEQUENCE</scope>
</reference>
<proteinExistence type="predicted"/>
<dbReference type="InterPro" id="IPR001173">
    <property type="entry name" value="Glyco_trans_2-like"/>
</dbReference>
<dbReference type="SUPFAM" id="SSF53448">
    <property type="entry name" value="Nucleotide-diphospho-sugar transferases"/>
    <property type="match status" value="1"/>
</dbReference>
<dbReference type="PANTHER" id="PTHR48090">
    <property type="entry name" value="UNDECAPRENYL-PHOSPHATE 4-DEOXY-4-FORMAMIDO-L-ARABINOSE TRANSFERASE-RELATED"/>
    <property type="match status" value="1"/>
</dbReference>
<dbReference type="CDD" id="cd04179">
    <property type="entry name" value="DPM_DPG-synthase_like"/>
    <property type="match status" value="1"/>
</dbReference>
<dbReference type="Gene3D" id="3.40.50.150">
    <property type="entry name" value="Vaccinia Virus protein VP39"/>
    <property type="match status" value="1"/>
</dbReference>
<protein>
    <submittedName>
        <fullName evidence="2">Unannotated protein</fullName>
    </submittedName>
</protein>
<dbReference type="Pfam" id="PF13489">
    <property type="entry name" value="Methyltransf_23"/>
    <property type="match status" value="1"/>
</dbReference>
<dbReference type="SUPFAM" id="SSF53335">
    <property type="entry name" value="S-adenosyl-L-methionine-dependent methyltransferases"/>
    <property type="match status" value="1"/>
</dbReference>
<dbReference type="InterPro" id="IPR029063">
    <property type="entry name" value="SAM-dependent_MTases_sf"/>
</dbReference>
<sequence length="480" mass="53118">MFKPFGGLRIGVVVVAYNAETTLEKVLDRIPADVAAEVSAVLVCDDASADATHEVALAYQRTNDRLPLHIVRHPVNLGYGGNQKAGYQLAAEMGLDVVVLLHGDGQYAPELMAEMVKPIVEDGADAVFGSRMMNSGAAREGGMPLYKYVGNKILTRYENAMTGASLTEWHSGYRAYRVSTLQKIALAKNSDGFDFDTQIILQLLDINSKIVEIAIPTYYGDEICYVDGMKYAKDLFKHSTQYRLRKMGFGHDEKLQGDVAYEYKSDPLSSHGQIVKYLSGRTSGEVLDLGCSDGLLSMQMKSLGYTVTGVDLEEHPQVFGRVDKFIQANLDAGLPEGLPVAIDVVVCADVLEHVRQPEVLLAELAPRLAPGGAVIASIPNFGHWYPRLRTLFGRFDYDNRGILDRTHVRFFTRRSFERMAKQAGFTVHRVGATGLPFDVADRGGAGKVSNKLKPIRAIDRMLVKVRPQLFAYQFLYELKR</sequence>